<sequence>MQVESFQYWPDDYNSTDSPLEEIGLYFAEKYGQGSCFEFPSPSISMEDFSNDISSVLLSSPVYDVEQYLLNLDEVDIPLNDQFMADEFEDFSELMVSGSSPMSPQLFAEEDTKSLNLSPISSETSSIDVSVLPSDQTFLVFPSEEMEVDDQLSILHLLKAYGEAMELEQKDLATEIIRRLTDKACPTGATLERLAYFLIQAFEKKLDYLSQESSKNYAAAFRAFYQIFPYGRFAHFTANSMILEAIPEDARNLEEISTRKSMALSEMGLKAWRLSRNNLMEAKELVSEGNSLYWAKNTGENEMVLGCMGTPLVKVSSWR</sequence>
<protein>
    <submittedName>
        <fullName evidence="1">Uncharacterized protein</fullName>
    </submittedName>
</protein>
<keyword evidence="2" id="KW-1185">Reference proteome</keyword>
<dbReference type="EMBL" id="CM047746">
    <property type="protein sequence ID" value="KAJ0021363.1"/>
    <property type="molecule type" value="Genomic_DNA"/>
</dbReference>
<organism evidence="1 2">
    <name type="scientific">Pistacia integerrima</name>
    <dbReference type="NCBI Taxonomy" id="434235"/>
    <lineage>
        <taxon>Eukaryota</taxon>
        <taxon>Viridiplantae</taxon>
        <taxon>Streptophyta</taxon>
        <taxon>Embryophyta</taxon>
        <taxon>Tracheophyta</taxon>
        <taxon>Spermatophyta</taxon>
        <taxon>Magnoliopsida</taxon>
        <taxon>eudicotyledons</taxon>
        <taxon>Gunneridae</taxon>
        <taxon>Pentapetalae</taxon>
        <taxon>rosids</taxon>
        <taxon>malvids</taxon>
        <taxon>Sapindales</taxon>
        <taxon>Anacardiaceae</taxon>
        <taxon>Pistacia</taxon>
    </lineage>
</organism>
<gene>
    <name evidence="1" type="ORF">Pint_32491</name>
</gene>
<evidence type="ECO:0000313" key="1">
    <source>
        <dbReference type="EMBL" id="KAJ0021363.1"/>
    </source>
</evidence>
<proteinExistence type="predicted"/>
<dbReference type="Proteomes" id="UP001163603">
    <property type="component" value="Chromosome 11"/>
</dbReference>
<accession>A0ACC0XQV7</accession>
<reference evidence="2" key="1">
    <citation type="journal article" date="2023" name="G3 (Bethesda)">
        <title>Genome assembly and association tests identify interacting loci associated with vigor, precocity, and sex in interspecific pistachio rootstocks.</title>
        <authorList>
            <person name="Palmer W."/>
            <person name="Jacygrad E."/>
            <person name="Sagayaradj S."/>
            <person name="Cavanaugh K."/>
            <person name="Han R."/>
            <person name="Bertier L."/>
            <person name="Beede B."/>
            <person name="Kafkas S."/>
            <person name="Golino D."/>
            <person name="Preece J."/>
            <person name="Michelmore R."/>
        </authorList>
    </citation>
    <scope>NUCLEOTIDE SEQUENCE [LARGE SCALE GENOMIC DNA]</scope>
</reference>
<evidence type="ECO:0000313" key="2">
    <source>
        <dbReference type="Proteomes" id="UP001163603"/>
    </source>
</evidence>
<comment type="caution">
    <text evidence="1">The sequence shown here is derived from an EMBL/GenBank/DDBJ whole genome shotgun (WGS) entry which is preliminary data.</text>
</comment>
<name>A0ACC0XQV7_9ROSI</name>